<accession>A0AAW1SDQ6</accession>
<dbReference type="Pfam" id="PF13472">
    <property type="entry name" value="Lipase_GDSL_2"/>
    <property type="match status" value="1"/>
</dbReference>
<dbReference type="PANTHER" id="PTHR34407">
    <property type="entry name" value="EXPRESSED PROTEIN"/>
    <property type="match status" value="1"/>
</dbReference>
<dbReference type="CDD" id="cd00229">
    <property type="entry name" value="SGNH_hydrolase"/>
    <property type="match status" value="1"/>
</dbReference>
<feature type="region of interest" description="Disordered" evidence="1">
    <location>
        <begin position="521"/>
        <end position="561"/>
    </location>
</feature>
<dbReference type="Gene3D" id="3.40.50.1110">
    <property type="entry name" value="SGNH hydrolase"/>
    <property type="match status" value="1"/>
</dbReference>
<dbReference type="Proteomes" id="UP001438707">
    <property type="component" value="Unassembled WGS sequence"/>
</dbReference>
<feature type="chain" id="PRO_5043777450" description="SGNH hydrolase-type esterase domain-containing protein" evidence="2">
    <location>
        <begin position="27"/>
        <end position="561"/>
    </location>
</feature>
<protein>
    <recommendedName>
        <fullName evidence="3">SGNH hydrolase-type esterase domain-containing protein</fullName>
    </recommendedName>
</protein>
<dbReference type="InterPro" id="IPR013830">
    <property type="entry name" value="SGNH_hydro"/>
</dbReference>
<evidence type="ECO:0000313" key="4">
    <source>
        <dbReference type="EMBL" id="KAK9844306.1"/>
    </source>
</evidence>
<proteinExistence type="predicted"/>
<gene>
    <name evidence="4" type="ORF">WJX74_000618</name>
</gene>
<evidence type="ECO:0000256" key="2">
    <source>
        <dbReference type="SAM" id="SignalP"/>
    </source>
</evidence>
<sequence>MVGKYSTRTLILTTGLLLSLHVDSEAITEGTEGFGQVEDCRFLTYEQQQFFDLKLPSFRTDWISPDFIQGALPHTPAKDAASEISHIFNHALLLDPEMQQLSISNTGSRARLDRALQKLREGKPVGVGISGGSITIGTGTKIFNEDGFFGRIVSWINATYPHPDHTFVNGGMGGSTSGYMAQCIERYLPSLSDMDIIFLEFDLQDPYVPLIPLDNPVRRGYEQMLRKLLSQPQAPAVVEIHFWAPNSPHVPPGSSKGVSFYHNSQAELDTLAAYYRVPALSLRNAIYDKTFQGLPGFRPGDFMCDAIHPNFLGHRYLADLAISLMQDRLARLVLTDPAEDRFEDPEMLPPMFLGNDAGKSHCMTGSDFQGRVLQHEGWEWINEGKNGRQKWGFVTTTPGNFMEILIDTTGGPHASKVVGVGALRSYEHMGMASISCISGCKCPDSVLQGTHPTHTSVEVWHHLAVTQSSECVIRVTSLPDTTSGEHKVKITSMLVTDMPASPGEIDHLNTIANIFGLQSGDINKKPEHTSSTTAAEHSPGHSTRRHTRAALASPDQQAANG</sequence>
<keyword evidence="5" id="KW-1185">Reference proteome</keyword>
<reference evidence="4 5" key="1">
    <citation type="journal article" date="2024" name="Nat. Commun.">
        <title>Phylogenomics reveals the evolutionary origins of lichenization in chlorophyte algae.</title>
        <authorList>
            <person name="Puginier C."/>
            <person name="Libourel C."/>
            <person name="Otte J."/>
            <person name="Skaloud P."/>
            <person name="Haon M."/>
            <person name="Grisel S."/>
            <person name="Petersen M."/>
            <person name="Berrin J.G."/>
            <person name="Delaux P.M."/>
            <person name="Dal Grande F."/>
            <person name="Keller J."/>
        </authorList>
    </citation>
    <scope>NUCLEOTIDE SEQUENCE [LARGE SCALE GENOMIC DNA]</scope>
    <source>
        <strain evidence="4 5">SAG 2145</strain>
    </source>
</reference>
<feature type="signal peptide" evidence="2">
    <location>
        <begin position="1"/>
        <end position="26"/>
    </location>
</feature>
<keyword evidence="2" id="KW-0732">Signal</keyword>
<evidence type="ECO:0000313" key="5">
    <source>
        <dbReference type="Proteomes" id="UP001438707"/>
    </source>
</evidence>
<comment type="caution">
    <text evidence="4">The sequence shown here is derived from an EMBL/GenBank/DDBJ whole genome shotgun (WGS) entry which is preliminary data.</text>
</comment>
<dbReference type="EMBL" id="JALJOS010000001">
    <property type="protein sequence ID" value="KAK9844306.1"/>
    <property type="molecule type" value="Genomic_DNA"/>
</dbReference>
<dbReference type="SUPFAM" id="SSF52266">
    <property type="entry name" value="SGNH hydrolase"/>
    <property type="match status" value="1"/>
</dbReference>
<feature type="domain" description="SGNH hydrolase-type esterase" evidence="3">
    <location>
        <begin position="131"/>
        <end position="315"/>
    </location>
</feature>
<evidence type="ECO:0000256" key="1">
    <source>
        <dbReference type="SAM" id="MobiDB-lite"/>
    </source>
</evidence>
<evidence type="ECO:0000259" key="3">
    <source>
        <dbReference type="Pfam" id="PF13472"/>
    </source>
</evidence>
<dbReference type="InterPro" id="IPR036514">
    <property type="entry name" value="SGNH_hydro_sf"/>
</dbReference>
<name>A0AAW1SDQ6_9CHLO</name>
<organism evidence="4 5">
    <name type="scientific">Apatococcus lobatus</name>
    <dbReference type="NCBI Taxonomy" id="904363"/>
    <lineage>
        <taxon>Eukaryota</taxon>
        <taxon>Viridiplantae</taxon>
        <taxon>Chlorophyta</taxon>
        <taxon>core chlorophytes</taxon>
        <taxon>Trebouxiophyceae</taxon>
        <taxon>Chlorellales</taxon>
        <taxon>Chlorellaceae</taxon>
        <taxon>Apatococcus</taxon>
    </lineage>
</organism>
<dbReference type="AlphaFoldDB" id="A0AAW1SDQ6"/>
<dbReference type="PANTHER" id="PTHR34407:SF1">
    <property type="entry name" value="SGNH HYDROLASE-TYPE ESTERASE DOMAIN-CONTAINING PROTEIN"/>
    <property type="match status" value="1"/>
</dbReference>